<keyword evidence="2" id="KW-1185">Reference proteome</keyword>
<dbReference type="Proteomes" id="UP001595704">
    <property type="component" value="Unassembled WGS sequence"/>
</dbReference>
<comment type="caution">
    <text evidence="1">The sequence shown here is derived from an EMBL/GenBank/DDBJ whole genome shotgun (WGS) entry which is preliminary data.</text>
</comment>
<name>A0ABV7UHL0_9HYPH</name>
<dbReference type="EMBL" id="JBHRYC010000061">
    <property type="protein sequence ID" value="MFC3638205.1"/>
    <property type="molecule type" value="Genomic_DNA"/>
</dbReference>
<dbReference type="RefSeq" id="WP_191320438.1">
    <property type="nucleotide sequence ID" value="NZ_BNCG01000017.1"/>
</dbReference>
<sequence>MDAATFRSDFPEFTDSNRFPDAQVNFWLGLGEKLLPENRWADLRDQGLELFVAHNLVLAAQAEKATASGGLPGASSGVVSSKAVDKVSVSYDTGASLIDGAGHWNLTTYGTRFLWLARMIGAGGVQL</sequence>
<protein>
    <submittedName>
        <fullName evidence="1">DUF4054 domain-containing protein</fullName>
    </submittedName>
</protein>
<evidence type="ECO:0000313" key="1">
    <source>
        <dbReference type="EMBL" id="MFC3638205.1"/>
    </source>
</evidence>
<reference evidence="2" key="1">
    <citation type="journal article" date="2019" name="Int. J. Syst. Evol. Microbiol.">
        <title>The Global Catalogue of Microorganisms (GCM) 10K type strain sequencing project: providing services to taxonomists for standard genome sequencing and annotation.</title>
        <authorList>
            <consortium name="The Broad Institute Genomics Platform"/>
            <consortium name="The Broad Institute Genome Sequencing Center for Infectious Disease"/>
            <person name="Wu L."/>
            <person name="Ma J."/>
        </authorList>
    </citation>
    <scope>NUCLEOTIDE SEQUENCE [LARGE SCALE GENOMIC DNA]</scope>
    <source>
        <strain evidence="2">KCTC 42282</strain>
    </source>
</reference>
<proteinExistence type="predicted"/>
<dbReference type="InterPro" id="IPR025127">
    <property type="entry name" value="DUF4054"/>
</dbReference>
<gene>
    <name evidence="1" type="ORF">ACFONL_12625</name>
</gene>
<accession>A0ABV7UHL0</accession>
<dbReference type="Pfam" id="PF13262">
    <property type="entry name" value="DUF4054"/>
    <property type="match status" value="1"/>
</dbReference>
<organism evidence="1 2">
    <name type="scientific">Camelimonas fluminis</name>
    <dbReference type="NCBI Taxonomy" id="1576911"/>
    <lineage>
        <taxon>Bacteria</taxon>
        <taxon>Pseudomonadati</taxon>
        <taxon>Pseudomonadota</taxon>
        <taxon>Alphaproteobacteria</taxon>
        <taxon>Hyphomicrobiales</taxon>
        <taxon>Chelatococcaceae</taxon>
        <taxon>Camelimonas</taxon>
    </lineage>
</organism>
<evidence type="ECO:0000313" key="2">
    <source>
        <dbReference type="Proteomes" id="UP001595704"/>
    </source>
</evidence>